<evidence type="ECO:0000313" key="7">
    <source>
        <dbReference type="EMBL" id="TPX65361.1"/>
    </source>
</evidence>
<dbReference type="PANTHER" id="PTHR12570">
    <property type="match status" value="1"/>
</dbReference>
<evidence type="ECO:0000256" key="2">
    <source>
        <dbReference type="ARBA" id="ARBA00022692"/>
    </source>
</evidence>
<evidence type="ECO:0000256" key="3">
    <source>
        <dbReference type="ARBA" id="ARBA00022989"/>
    </source>
</evidence>
<dbReference type="Pfam" id="PF05653">
    <property type="entry name" value="Mg_trans_NIPA"/>
    <property type="match status" value="1"/>
</dbReference>
<feature type="transmembrane region" description="Helical" evidence="6">
    <location>
        <begin position="137"/>
        <end position="162"/>
    </location>
</feature>
<feature type="transmembrane region" description="Helical" evidence="6">
    <location>
        <begin position="278"/>
        <end position="299"/>
    </location>
</feature>
<feature type="transmembrane region" description="Helical" evidence="6">
    <location>
        <begin position="6"/>
        <end position="27"/>
    </location>
</feature>
<proteinExistence type="predicted"/>
<dbReference type="GO" id="GO:0015095">
    <property type="term" value="F:magnesium ion transmembrane transporter activity"/>
    <property type="evidence" value="ECO:0007669"/>
    <property type="project" value="InterPro"/>
</dbReference>
<keyword evidence="2 6" id="KW-0812">Transmembrane</keyword>
<accession>A0A507ENF4</accession>
<dbReference type="InterPro" id="IPR008521">
    <property type="entry name" value="Mg_trans_NIPA"/>
</dbReference>
<feature type="transmembrane region" description="Helical" evidence="6">
    <location>
        <begin position="174"/>
        <end position="202"/>
    </location>
</feature>
<protein>
    <recommendedName>
        <fullName evidence="9">DUF803-domain-containing protein</fullName>
    </recommendedName>
</protein>
<reference evidence="7 8" key="1">
    <citation type="journal article" date="2019" name="Sci. Rep.">
        <title>Comparative genomics of chytrid fungi reveal insights into the obligate biotrophic and pathogenic lifestyle of Synchytrium endobioticum.</title>
        <authorList>
            <person name="van de Vossenberg B.T.L.H."/>
            <person name="Warris S."/>
            <person name="Nguyen H.D.T."/>
            <person name="van Gent-Pelzer M.P.E."/>
            <person name="Joly D.L."/>
            <person name="van de Geest H.C."/>
            <person name="Bonants P.J.M."/>
            <person name="Smith D.S."/>
            <person name="Levesque C.A."/>
            <person name="van der Lee T.A.J."/>
        </authorList>
    </citation>
    <scope>NUCLEOTIDE SEQUENCE [LARGE SCALE GENOMIC DNA]</scope>
    <source>
        <strain evidence="7 8">CBS 675.73</strain>
    </source>
</reference>
<comment type="caution">
    <text evidence="7">The sequence shown here is derived from an EMBL/GenBank/DDBJ whole genome shotgun (WGS) entry which is preliminary data.</text>
</comment>
<keyword evidence="3 6" id="KW-1133">Transmembrane helix</keyword>
<dbReference type="OrthoDB" id="6428174at2759"/>
<gene>
    <name evidence="7" type="ORF">CcCBS67573_g08140</name>
</gene>
<keyword evidence="8" id="KW-1185">Reference proteome</keyword>
<feature type="region of interest" description="Disordered" evidence="5">
    <location>
        <begin position="518"/>
        <end position="552"/>
    </location>
</feature>
<dbReference type="EMBL" id="QEAP01000492">
    <property type="protein sequence ID" value="TPX65361.1"/>
    <property type="molecule type" value="Genomic_DNA"/>
</dbReference>
<evidence type="ECO:0000256" key="5">
    <source>
        <dbReference type="SAM" id="MobiDB-lite"/>
    </source>
</evidence>
<evidence type="ECO:0000256" key="6">
    <source>
        <dbReference type="SAM" id="Phobius"/>
    </source>
</evidence>
<evidence type="ECO:0008006" key="9">
    <source>
        <dbReference type="Google" id="ProtNLM"/>
    </source>
</evidence>
<feature type="transmembrane region" description="Helical" evidence="6">
    <location>
        <begin position="73"/>
        <end position="98"/>
    </location>
</feature>
<feature type="region of interest" description="Disordered" evidence="5">
    <location>
        <begin position="578"/>
        <end position="682"/>
    </location>
</feature>
<dbReference type="GO" id="GO:0016020">
    <property type="term" value="C:membrane"/>
    <property type="evidence" value="ECO:0007669"/>
    <property type="project" value="UniProtKB-SubCell"/>
</dbReference>
<name>A0A507ENF4_9FUNG</name>
<comment type="subcellular location">
    <subcellularLocation>
        <location evidence="1">Membrane</location>
        <topology evidence="1">Multi-pass membrane protein</topology>
    </subcellularLocation>
</comment>
<dbReference type="PANTHER" id="PTHR12570:SF92">
    <property type="entry name" value="SPICHTHYIN, ISOFORM B"/>
    <property type="match status" value="1"/>
</dbReference>
<keyword evidence="4 6" id="KW-0472">Membrane</keyword>
<evidence type="ECO:0000256" key="1">
    <source>
        <dbReference type="ARBA" id="ARBA00004141"/>
    </source>
</evidence>
<dbReference type="InterPro" id="IPR037185">
    <property type="entry name" value="EmrE-like"/>
</dbReference>
<sequence>MASWEQGVGISLALLSGAFIGASVVFTKRALLDLKAKGHDVTAGSHEYLKSGMWWIGMTLTALGEIANFGAYAFVPAILVTPLGAISVVISAVLSAVFLNEKLNFSGIIGCAQCLIGAVIIVLHAPASHITETIPQFMHLVVQPVFLVYSAFVAGALCYLIFYLQPRYAQKSPVIYISISSLGGSYLVLSTQGFGTALVYSIRHWKDDNQFLQWPMYPLLAFVVFFILFQVHFLNKALSSFSAAIVTPIYYVFFTTATMISTAFLFQGFPVGDAVGGVSILFGFLTIVGGVALLFQYSLKLQQIAKDASETVARMAGSVREDGASVRNGSVGGGRVGSYVGGGGGIRSGRPSDAGLVERVKSRVVAGSDADLDTSHTDMTNGIDEVEKYGHSSFLRKSMHANGTNSDSQRKGSLTAPAHVTIIEPRTTLSPDSASRTIRSSFVIDGDGVDESDEVTSISHAAVPGLKLIKMMPSLLSGTSLYKQPLSKGLSQRSASFGEGHADSQSVISWARRKSESVAVDMSSQPSPPVPQKNASLSEWAGENNPSSICESSISTQSGAFIRPGTSLPLSSRFSDVASSNVTGKKNSKGSYHIPPLAPPSTATPSTAVREDEKDNFDSSSISSEIASGKKPYEPLPPLSPGWLASNHTGFEDRLVGLPQKPEVGADRVRPPGLGRGKEVAS</sequence>
<feature type="transmembrane region" description="Helical" evidence="6">
    <location>
        <begin position="241"/>
        <end position="266"/>
    </location>
</feature>
<dbReference type="SUPFAM" id="SSF103481">
    <property type="entry name" value="Multidrug resistance efflux transporter EmrE"/>
    <property type="match status" value="1"/>
</dbReference>
<feature type="transmembrane region" description="Helical" evidence="6">
    <location>
        <begin position="105"/>
        <end position="125"/>
    </location>
</feature>
<dbReference type="AlphaFoldDB" id="A0A507ENF4"/>
<evidence type="ECO:0000256" key="4">
    <source>
        <dbReference type="ARBA" id="ARBA00023136"/>
    </source>
</evidence>
<organism evidence="7 8">
    <name type="scientific">Chytriomyces confervae</name>
    <dbReference type="NCBI Taxonomy" id="246404"/>
    <lineage>
        <taxon>Eukaryota</taxon>
        <taxon>Fungi</taxon>
        <taxon>Fungi incertae sedis</taxon>
        <taxon>Chytridiomycota</taxon>
        <taxon>Chytridiomycota incertae sedis</taxon>
        <taxon>Chytridiomycetes</taxon>
        <taxon>Chytridiales</taxon>
        <taxon>Chytriomycetaceae</taxon>
        <taxon>Chytriomyces</taxon>
    </lineage>
</organism>
<feature type="transmembrane region" description="Helical" evidence="6">
    <location>
        <begin position="48"/>
        <end position="67"/>
    </location>
</feature>
<feature type="transmembrane region" description="Helical" evidence="6">
    <location>
        <begin position="214"/>
        <end position="234"/>
    </location>
</feature>
<dbReference type="Proteomes" id="UP000320333">
    <property type="component" value="Unassembled WGS sequence"/>
</dbReference>
<feature type="compositionally biased region" description="Basic and acidic residues" evidence="5">
    <location>
        <begin position="664"/>
        <end position="682"/>
    </location>
</feature>
<evidence type="ECO:0000313" key="8">
    <source>
        <dbReference type="Proteomes" id="UP000320333"/>
    </source>
</evidence>